<evidence type="ECO:0000256" key="1">
    <source>
        <dbReference type="ARBA" id="ARBA00022723"/>
    </source>
</evidence>
<evidence type="ECO:0000256" key="2">
    <source>
        <dbReference type="ARBA" id="ARBA00023004"/>
    </source>
</evidence>
<dbReference type="GO" id="GO:0051536">
    <property type="term" value="F:iron-sulfur cluster binding"/>
    <property type="evidence" value="ECO:0007669"/>
    <property type="project" value="UniProtKB-KW"/>
</dbReference>
<dbReference type="GeneID" id="68104180"/>
<dbReference type="Gene3D" id="3.40.30.10">
    <property type="entry name" value="Glutaredoxin"/>
    <property type="match status" value="3"/>
</dbReference>
<keyword evidence="3" id="KW-0411">Iron-sulfur</keyword>
<dbReference type="PANTHER" id="PTHR10293">
    <property type="entry name" value="GLUTAREDOXIN FAMILY MEMBER"/>
    <property type="match status" value="1"/>
</dbReference>
<dbReference type="RefSeq" id="XP_044543015.1">
    <property type="nucleotide sequence ID" value="XM_044687413.1"/>
</dbReference>
<name>A0AA88GCB2_NAELO</name>
<evidence type="ECO:0000313" key="5">
    <source>
        <dbReference type="EMBL" id="KAG2373841.1"/>
    </source>
</evidence>
<comment type="caution">
    <text evidence="5">The sequence shown here is derived from an EMBL/GenBank/DDBJ whole genome shotgun (WGS) entry which is preliminary data.</text>
</comment>
<dbReference type="Proteomes" id="UP000816034">
    <property type="component" value="Unassembled WGS sequence"/>
</dbReference>
<evidence type="ECO:0000259" key="4">
    <source>
        <dbReference type="PROSITE" id="PS51352"/>
    </source>
</evidence>
<dbReference type="PROSITE" id="PS51354">
    <property type="entry name" value="GLUTAREDOXIN_2"/>
    <property type="match status" value="2"/>
</dbReference>
<dbReference type="FunFam" id="3.40.30.10:FF:000012">
    <property type="entry name" value="Monothiol glutaredoxin"/>
    <property type="match status" value="2"/>
</dbReference>
<dbReference type="PROSITE" id="PS51352">
    <property type="entry name" value="THIOREDOXIN_2"/>
    <property type="match status" value="1"/>
</dbReference>
<dbReference type="EMBL" id="PYSW02000050">
    <property type="protein sequence ID" value="KAG2373841.1"/>
    <property type="molecule type" value="Genomic_DNA"/>
</dbReference>
<dbReference type="Pfam" id="PF00462">
    <property type="entry name" value="Glutaredoxin"/>
    <property type="match status" value="2"/>
</dbReference>
<dbReference type="InterPro" id="IPR004480">
    <property type="entry name" value="Monothiol_GRX-rel"/>
</dbReference>
<dbReference type="InterPro" id="IPR036249">
    <property type="entry name" value="Thioredoxin-like_sf"/>
</dbReference>
<keyword evidence="6" id="KW-1185">Reference proteome</keyword>
<dbReference type="NCBIfam" id="TIGR00365">
    <property type="entry name" value="Grx4 family monothiol glutaredoxin"/>
    <property type="match status" value="2"/>
</dbReference>
<dbReference type="AlphaFoldDB" id="A0AA88GCB2"/>
<dbReference type="PANTHER" id="PTHR10293:SF73">
    <property type="entry name" value="GLUTAREDOXIN-3"/>
    <property type="match status" value="1"/>
</dbReference>
<dbReference type="InterPro" id="IPR033658">
    <property type="entry name" value="GRX_PICOT-like"/>
</dbReference>
<keyword evidence="1" id="KW-0479">Metal-binding</keyword>
<dbReference type="Pfam" id="PF00085">
    <property type="entry name" value="Thioredoxin"/>
    <property type="match status" value="1"/>
</dbReference>
<keyword evidence="2" id="KW-0408">Iron</keyword>
<protein>
    <recommendedName>
        <fullName evidence="4">Thioredoxin domain-containing protein</fullName>
    </recommendedName>
</protein>
<sequence length="348" mass="38595">MSATTENVLINLPSEEDFKQQVVNGLLAKNSGNAVVVHFWAEWCAPCFEMDKFCVQLAQKYANVKFFKVEAEKLPNLTEQFNVHSVPAFVFFPASNQNPSKLSFTVLEGANPPELAKRTKALSENVSISSSQTQQEPAGGATDLNSRIRNLINRAQVMLFMKGSPETPKCGFSSKIVEILRSANIQFSAFDILSDEAVRQGLKTYSNWPTYPQLYVKGELVGGLDVVKEMAAEGDLKEQLGISSEEAKDELNERLKKLINQAPVMLFMKGSPEVPKCGFSSKIVDILKQHGVKFSSFDILTDEAVRQGLKTYSNWPTYPQLYSKGQLIGGLDVVKELAEQGELLENLE</sequence>
<accession>A0AA88GCB2</accession>
<gene>
    <name evidence="5" type="ORF">C9374_011726</name>
</gene>
<dbReference type="CDD" id="cd03028">
    <property type="entry name" value="GRX_PICOT_like"/>
    <property type="match status" value="2"/>
</dbReference>
<evidence type="ECO:0000256" key="3">
    <source>
        <dbReference type="ARBA" id="ARBA00023014"/>
    </source>
</evidence>
<dbReference type="SUPFAM" id="SSF52833">
    <property type="entry name" value="Thioredoxin-like"/>
    <property type="match status" value="3"/>
</dbReference>
<dbReference type="GO" id="GO:0046872">
    <property type="term" value="F:metal ion binding"/>
    <property type="evidence" value="ECO:0007669"/>
    <property type="project" value="UniProtKB-KW"/>
</dbReference>
<organism evidence="5 6">
    <name type="scientific">Naegleria lovaniensis</name>
    <name type="common">Amoeba</name>
    <dbReference type="NCBI Taxonomy" id="51637"/>
    <lineage>
        <taxon>Eukaryota</taxon>
        <taxon>Discoba</taxon>
        <taxon>Heterolobosea</taxon>
        <taxon>Tetramitia</taxon>
        <taxon>Eutetramitia</taxon>
        <taxon>Vahlkampfiidae</taxon>
        <taxon>Naegleria</taxon>
    </lineage>
</organism>
<evidence type="ECO:0000313" key="6">
    <source>
        <dbReference type="Proteomes" id="UP000816034"/>
    </source>
</evidence>
<dbReference type="GO" id="GO:0005634">
    <property type="term" value="C:nucleus"/>
    <property type="evidence" value="ECO:0007669"/>
    <property type="project" value="TreeGrafter"/>
</dbReference>
<dbReference type="GO" id="GO:0006879">
    <property type="term" value="P:intracellular iron ion homeostasis"/>
    <property type="evidence" value="ECO:0007669"/>
    <property type="project" value="TreeGrafter"/>
</dbReference>
<reference evidence="5 6" key="1">
    <citation type="journal article" date="2018" name="BMC Genomics">
        <title>The genome of Naegleria lovaniensis, the basis for a comparative approach to unravel pathogenicity factors of the human pathogenic amoeba N. fowleri.</title>
        <authorList>
            <person name="Liechti N."/>
            <person name="Schurch N."/>
            <person name="Bruggmann R."/>
            <person name="Wittwer M."/>
        </authorList>
    </citation>
    <scope>NUCLEOTIDE SEQUENCE [LARGE SCALE GENOMIC DNA]</scope>
    <source>
        <strain evidence="5 6">ATCC 30569</strain>
    </source>
</reference>
<feature type="domain" description="Thioredoxin" evidence="4">
    <location>
        <begin position="1"/>
        <end position="124"/>
    </location>
</feature>
<dbReference type="InterPro" id="IPR013766">
    <property type="entry name" value="Thioredoxin_domain"/>
</dbReference>
<proteinExistence type="predicted"/>
<dbReference type="InterPro" id="IPR002109">
    <property type="entry name" value="Glutaredoxin"/>
</dbReference>
<dbReference type="GO" id="GO:0005829">
    <property type="term" value="C:cytosol"/>
    <property type="evidence" value="ECO:0007669"/>
    <property type="project" value="TreeGrafter"/>
</dbReference>